<dbReference type="Proteomes" id="UP001324287">
    <property type="component" value="Chromosome"/>
</dbReference>
<protein>
    <submittedName>
        <fullName evidence="2">Uncharacterized protein</fullName>
    </submittedName>
</protein>
<feature type="compositionally biased region" description="Basic and acidic residues" evidence="1">
    <location>
        <begin position="1"/>
        <end position="13"/>
    </location>
</feature>
<organism evidence="2 3">
    <name type="scientific">Blastococcus brunescens</name>
    <dbReference type="NCBI Taxonomy" id="1564165"/>
    <lineage>
        <taxon>Bacteria</taxon>
        <taxon>Bacillati</taxon>
        <taxon>Actinomycetota</taxon>
        <taxon>Actinomycetes</taxon>
        <taxon>Geodermatophilales</taxon>
        <taxon>Geodermatophilaceae</taxon>
        <taxon>Blastococcus</taxon>
    </lineage>
</organism>
<dbReference type="RefSeq" id="WP_324275781.1">
    <property type="nucleotide sequence ID" value="NZ_CP141261.1"/>
</dbReference>
<feature type="region of interest" description="Disordered" evidence="1">
    <location>
        <begin position="1"/>
        <end position="52"/>
    </location>
</feature>
<evidence type="ECO:0000313" key="2">
    <source>
        <dbReference type="EMBL" id="WRL64454.1"/>
    </source>
</evidence>
<keyword evidence="3" id="KW-1185">Reference proteome</keyword>
<evidence type="ECO:0000313" key="3">
    <source>
        <dbReference type="Proteomes" id="UP001324287"/>
    </source>
</evidence>
<name>A0ABZ1B144_9ACTN</name>
<gene>
    <name evidence="2" type="ORF">U6N30_00965</name>
</gene>
<evidence type="ECO:0000256" key="1">
    <source>
        <dbReference type="SAM" id="MobiDB-lite"/>
    </source>
</evidence>
<dbReference type="EMBL" id="CP141261">
    <property type="protein sequence ID" value="WRL64454.1"/>
    <property type="molecule type" value="Genomic_DNA"/>
</dbReference>
<proteinExistence type="predicted"/>
<feature type="compositionally biased region" description="Basic and acidic residues" evidence="1">
    <location>
        <begin position="34"/>
        <end position="45"/>
    </location>
</feature>
<accession>A0ABZ1B144</accession>
<reference evidence="2 3" key="1">
    <citation type="submission" date="2023-12" db="EMBL/GenBank/DDBJ databases">
        <title>Blastococcus brunescens sp. nov., an actonobacterium isolated from sandstone collected in sahara desert.</title>
        <authorList>
            <person name="Gtari M."/>
            <person name="Ghodhbane F."/>
        </authorList>
    </citation>
    <scope>NUCLEOTIDE SEQUENCE [LARGE SCALE GENOMIC DNA]</scope>
    <source>
        <strain evidence="2 3">BMG 8361</strain>
    </source>
</reference>
<sequence>MARAHGHPDDHQAPRPGDSPAERRAARQHAARLRRAEEHRQRRESGAAQPIEDFTCSCPPRCEELDDWSGRPVHAEDCPCSCDVG</sequence>